<evidence type="ECO:0000259" key="1">
    <source>
        <dbReference type="PROSITE" id="PS50213"/>
    </source>
</evidence>
<proteinExistence type="predicted"/>
<dbReference type="InterPro" id="IPR000782">
    <property type="entry name" value="FAS1_domain"/>
</dbReference>
<evidence type="ECO:0000313" key="2">
    <source>
        <dbReference type="EMBL" id="MBD2777490.1"/>
    </source>
</evidence>
<dbReference type="GO" id="GO:0005615">
    <property type="term" value="C:extracellular space"/>
    <property type="evidence" value="ECO:0007669"/>
    <property type="project" value="TreeGrafter"/>
</dbReference>
<evidence type="ECO:0000313" key="3">
    <source>
        <dbReference type="Proteomes" id="UP000629098"/>
    </source>
</evidence>
<dbReference type="RefSeq" id="WP_190836554.1">
    <property type="nucleotide sequence ID" value="NZ_CAWPPI010000110.1"/>
</dbReference>
<name>A0A8J6XS85_9CYAN</name>
<dbReference type="PROSITE" id="PS50213">
    <property type="entry name" value="FAS1"/>
    <property type="match status" value="1"/>
</dbReference>
<protein>
    <submittedName>
        <fullName evidence="2">Fasciclin domain-containing protein</fullName>
    </submittedName>
</protein>
<sequence length="133" mass="13513">MADIVDTAVNAGSFSTLVAAVKAANLVDTLKGAGPFTVFAPTDEAFAKLPAGTVDSLLNDIPQLTKILTYHVVSGKVTAADVVKLNSAKTVEGSEVKIDASNGVKVNDATVVTPDVAADNGVIHVIDTVLIPA</sequence>
<dbReference type="FunFam" id="2.30.180.10:FF:000019">
    <property type="entry name" value="Cell surface lipoprotein"/>
    <property type="match status" value="1"/>
</dbReference>
<dbReference type="Pfam" id="PF02469">
    <property type="entry name" value="Fasciclin"/>
    <property type="match status" value="1"/>
</dbReference>
<dbReference type="Gene3D" id="2.30.180.10">
    <property type="entry name" value="FAS1 domain"/>
    <property type="match status" value="1"/>
</dbReference>
<dbReference type="InterPro" id="IPR036378">
    <property type="entry name" value="FAS1_dom_sf"/>
</dbReference>
<feature type="domain" description="FAS1" evidence="1">
    <location>
        <begin position="1"/>
        <end position="130"/>
    </location>
</feature>
<gene>
    <name evidence="2" type="ORF">ICL16_36955</name>
</gene>
<dbReference type="PANTHER" id="PTHR10900:SF77">
    <property type="entry name" value="FI19380P1"/>
    <property type="match status" value="1"/>
</dbReference>
<accession>A0A8J6XS85</accession>
<reference evidence="2" key="1">
    <citation type="submission" date="2020-09" db="EMBL/GenBank/DDBJ databases">
        <title>Iningainema tapete sp. nov. (Scytonemataceae, Cyanobacteria) from greenhouses in central Florida (USA) produces two types of nodularin with biosynthetic potential for microcystin-LR and anabaenopeptins.</title>
        <authorList>
            <person name="Berthold D.E."/>
            <person name="Lefler F.W."/>
            <person name="Huang I.-S."/>
            <person name="Abdulla H."/>
            <person name="Zimba P.V."/>
            <person name="Laughinghouse H.D. IV."/>
        </authorList>
    </citation>
    <scope>NUCLEOTIDE SEQUENCE</scope>
    <source>
        <strain evidence="2">BLCCT55</strain>
    </source>
</reference>
<dbReference type="AlphaFoldDB" id="A0A8J6XS85"/>
<comment type="caution">
    <text evidence="2">The sequence shown here is derived from an EMBL/GenBank/DDBJ whole genome shotgun (WGS) entry which is preliminary data.</text>
</comment>
<dbReference type="SUPFAM" id="SSF82153">
    <property type="entry name" value="FAS1 domain"/>
    <property type="match status" value="1"/>
</dbReference>
<dbReference type="PANTHER" id="PTHR10900">
    <property type="entry name" value="PERIOSTIN-RELATED"/>
    <property type="match status" value="1"/>
</dbReference>
<organism evidence="2 3">
    <name type="scientific">Iningainema tapete BLCC-T55</name>
    <dbReference type="NCBI Taxonomy" id="2748662"/>
    <lineage>
        <taxon>Bacteria</taxon>
        <taxon>Bacillati</taxon>
        <taxon>Cyanobacteriota</taxon>
        <taxon>Cyanophyceae</taxon>
        <taxon>Nostocales</taxon>
        <taxon>Scytonemataceae</taxon>
        <taxon>Iningainema tapete</taxon>
    </lineage>
</organism>
<keyword evidence="3" id="KW-1185">Reference proteome</keyword>
<dbReference type="Proteomes" id="UP000629098">
    <property type="component" value="Unassembled WGS sequence"/>
</dbReference>
<dbReference type="SMART" id="SM00554">
    <property type="entry name" value="FAS1"/>
    <property type="match status" value="1"/>
</dbReference>
<dbReference type="EMBL" id="JACXAE010000110">
    <property type="protein sequence ID" value="MBD2777490.1"/>
    <property type="molecule type" value="Genomic_DNA"/>
</dbReference>
<dbReference type="InterPro" id="IPR050904">
    <property type="entry name" value="Adhesion/Biosynth-related"/>
</dbReference>